<name>A0A2S0RFG0_9FLAO</name>
<dbReference type="EMBL" id="CP028811">
    <property type="protein sequence ID" value="AWA30503.1"/>
    <property type="molecule type" value="Genomic_DNA"/>
</dbReference>
<evidence type="ECO:0000313" key="4">
    <source>
        <dbReference type="Proteomes" id="UP000244193"/>
    </source>
</evidence>
<dbReference type="OrthoDB" id="947434at2"/>
<feature type="chain" id="PRO_5015459190" description="Outer membrane protein beta-barrel domain-containing protein" evidence="1">
    <location>
        <begin position="23"/>
        <end position="205"/>
    </location>
</feature>
<proteinExistence type="predicted"/>
<evidence type="ECO:0000259" key="2">
    <source>
        <dbReference type="Pfam" id="PF13568"/>
    </source>
</evidence>
<dbReference type="Proteomes" id="UP000244193">
    <property type="component" value="Chromosome"/>
</dbReference>
<dbReference type="InterPro" id="IPR011250">
    <property type="entry name" value="OMP/PagP_B-barrel"/>
</dbReference>
<keyword evidence="4" id="KW-1185">Reference proteome</keyword>
<keyword evidence="1" id="KW-0732">Signal</keyword>
<feature type="signal peptide" evidence="1">
    <location>
        <begin position="1"/>
        <end position="22"/>
    </location>
</feature>
<evidence type="ECO:0000313" key="3">
    <source>
        <dbReference type="EMBL" id="AWA30503.1"/>
    </source>
</evidence>
<dbReference type="Gene3D" id="2.40.160.20">
    <property type="match status" value="1"/>
</dbReference>
<sequence>MKNFLLSAVIFCGLTTVASAQAKGDFEMAVGVGVNFSTVQDANLQADTGTGFNFSVGGDYYFSDRWSLKAKLYYDQKGWDGGFFTDANGDTFPADYNVNYLTVPVMANWHFGKKRNWYLNFGPYAGFLMSAKESSADTDVKDFFKSSDFGLALGIGVKIPVSDKMKIFIEYDEQAGLSDIAKNNDGSAIRNDRGSFNVGLNFMLK</sequence>
<dbReference type="RefSeq" id="WP_108371511.1">
    <property type="nucleotide sequence ID" value="NZ_CP028811.1"/>
</dbReference>
<protein>
    <recommendedName>
        <fullName evidence="2">Outer membrane protein beta-barrel domain-containing protein</fullName>
    </recommendedName>
</protein>
<evidence type="ECO:0000256" key="1">
    <source>
        <dbReference type="SAM" id="SignalP"/>
    </source>
</evidence>
<dbReference type="SUPFAM" id="SSF56925">
    <property type="entry name" value="OMPA-like"/>
    <property type="match status" value="1"/>
</dbReference>
<reference evidence="3 4" key="1">
    <citation type="submission" date="2018-04" db="EMBL/GenBank/DDBJ databases">
        <title>Genome sequencing of Flavobacterium sp. HYN0048.</title>
        <authorList>
            <person name="Yi H."/>
            <person name="Baek C."/>
        </authorList>
    </citation>
    <scope>NUCLEOTIDE SEQUENCE [LARGE SCALE GENOMIC DNA]</scope>
    <source>
        <strain evidence="3 4">HYN0048</strain>
    </source>
</reference>
<dbReference type="Pfam" id="PF13568">
    <property type="entry name" value="OMP_b-brl_2"/>
    <property type="match status" value="1"/>
</dbReference>
<dbReference type="InterPro" id="IPR025665">
    <property type="entry name" value="Beta-barrel_OMP_2"/>
</dbReference>
<dbReference type="AlphaFoldDB" id="A0A2S0RFG0"/>
<accession>A0A2S0RFG0</accession>
<feature type="domain" description="Outer membrane protein beta-barrel" evidence="2">
    <location>
        <begin position="20"/>
        <end position="180"/>
    </location>
</feature>
<gene>
    <name evidence="3" type="ORF">HYN48_10605</name>
</gene>
<dbReference type="KEGG" id="fmg:HYN48_10605"/>
<organism evidence="3 4">
    <name type="scientific">Flavobacterium magnum</name>
    <dbReference type="NCBI Taxonomy" id="2162713"/>
    <lineage>
        <taxon>Bacteria</taxon>
        <taxon>Pseudomonadati</taxon>
        <taxon>Bacteroidota</taxon>
        <taxon>Flavobacteriia</taxon>
        <taxon>Flavobacteriales</taxon>
        <taxon>Flavobacteriaceae</taxon>
        <taxon>Flavobacterium</taxon>
    </lineage>
</organism>